<dbReference type="PANTHER" id="PTHR30329">
    <property type="entry name" value="STATOR ELEMENT OF FLAGELLAR MOTOR COMPLEX"/>
    <property type="match status" value="1"/>
</dbReference>
<protein>
    <submittedName>
        <fullName evidence="8">Outer membrane protein</fullName>
    </submittedName>
</protein>
<evidence type="ECO:0000313" key="9">
    <source>
        <dbReference type="Proteomes" id="UP000030960"/>
    </source>
</evidence>
<feature type="compositionally biased region" description="Basic and acidic residues" evidence="5">
    <location>
        <begin position="239"/>
        <end position="250"/>
    </location>
</feature>
<dbReference type="OrthoDB" id="9792021at2"/>
<sequence length="564" mass="59670">MTPIRNATALAGALTLVVGGSAMAQGQDGGNAAKRLPPAQLELLSGICEVGGNLPDGLTCDDVAEALQNKGGGKDKPDQADADPAADPADALKPAQPAPPETADMPKPPEAAEPAETPEPEVAEPADPPEPEAPETADVPKDPAPEATDPPETADPGDVLVPEAPEAPEPAPETADAPKDPAPEAQDPPEAAEAAPAAERRDPQAQVDALRRLLEGSPAAAATDPRDDGELVEETLDEGDVRRSDEDFRTGLDGAVKPGAEARKDNGDDDGLEPWAKAALLGLGAVALSEILDEDDRVVSNSGDRVVVEQDGQFRVLRNDDVLLRRPGAEVETRRFDDGSTRTRVRYEDGSVVETIRAADGRVLRRVRVLPDGTEAVLFDDTQVSPRVEVSELPRVTERNRIDYRDTTAESLARALAATGTDGVNRSFSLAQVRNIDAVRHLVPEITVDTINFETNSAAIRPEEAQALAALGEAMRRAIAKNPGEVFLIEGHTDAVGGFAYNLALSDRRAESVALALTEYFAVPPENLVLQGYGEGDLLVRTEDAERANRRAAVRRITPLLAAR</sequence>
<dbReference type="Proteomes" id="UP000030960">
    <property type="component" value="Unassembled WGS sequence"/>
</dbReference>
<dbReference type="InterPro" id="IPR036737">
    <property type="entry name" value="OmpA-like_sf"/>
</dbReference>
<organism evidence="8 9">
    <name type="scientific">Mameliella alba</name>
    <dbReference type="NCBI Taxonomy" id="561184"/>
    <lineage>
        <taxon>Bacteria</taxon>
        <taxon>Pseudomonadati</taxon>
        <taxon>Pseudomonadota</taxon>
        <taxon>Alphaproteobacteria</taxon>
        <taxon>Rhodobacterales</taxon>
        <taxon>Roseobacteraceae</taxon>
        <taxon>Mameliella</taxon>
    </lineage>
</organism>
<comment type="subcellular location">
    <subcellularLocation>
        <location evidence="1">Cell outer membrane</location>
    </subcellularLocation>
</comment>
<dbReference type="InterPro" id="IPR050330">
    <property type="entry name" value="Bact_OuterMem_StrucFunc"/>
</dbReference>
<dbReference type="GO" id="GO:0009279">
    <property type="term" value="C:cell outer membrane"/>
    <property type="evidence" value="ECO:0007669"/>
    <property type="project" value="UniProtKB-SubCell"/>
</dbReference>
<dbReference type="CDD" id="cd07185">
    <property type="entry name" value="OmpA_C-like"/>
    <property type="match status" value="1"/>
</dbReference>
<feature type="chain" id="PRO_5002098031" evidence="6">
    <location>
        <begin position="25"/>
        <end position="564"/>
    </location>
</feature>
<dbReference type="AlphaFoldDB" id="A0A0B3S3U8"/>
<gene>
    <name evidence="8" type="ORF">OA50_01661</name>
</gene>
<keyword evidence="6" id="KW-0732">Signal</keyword>
<feature type="signal peptide" evidence="6">
    <location>
        <begin position="1"/>
        <end position="24"/>
    </location>
</feature>
<evidence type="ECO:0000256" key="3">
    <source>
        <dbReference type="ARBA" id="ARBA00023237"/>
    </source>
</evidence>
<feature type="domain" description="OmpA-like" evidence="7">
    <location>
        <begin position="440"/>
        <end position="564"/>
    </location>
</feature>
<feature type="compositionally biased region" description="Low complexity" evidence="5">
    <location>
        <begin position="82"/>
        <end position="95"/>
    </location>
</feature>
<dbReference type="InterPro" id="IPR006665">
    <property type="entry name" value="OmpA-like"/>
</dbReference>
<dbReference type="EMBL" id="JSUQ01000006">
    <property type="protein sequence ID" value="KHQ53673.1"/>
    <property type="molecule type" value="Genomic_DNA"/>
</dbReference>
<evidence type="ECO:0000256" key="4">
    <source>
        <dbReference type="PROSITE-ProRule" id="PRU00473"/>
    </source>
</evidence>
<feature type="compositionally biased region" description="Low complexity" evidence="5">
    <location>
        <begin position="145"/>
        <end position="156"/>
    </location>
</feature>
<evidence type="ECO:0000256" key="5">
    <source>
        <dbReference type="SAM" id="MobiDB-lite"/>
    </source>
</evidence>
<evidence type="ECO:0000256" key="6">
    <source>
        <dbReference type="SAM" id="SignalP"/>
    </source>
</evidence>
<dbReference type="PATRIC" id="fig|1515334.3.peg.1667"/>
<dbReference type="PANTHER" id="PTHR30329:SF21">
    <property type="entry name" value="LIPOPROTEIN YIAD-RELATED"/>
    <property type="match status" value="1"/>
</dbReference>
<feature type="compositionally biased region" description="Acidic residues" evidence="5">
    <location>
        <begin position="116"/>
        <end position="135"/>
    </location>
</feature>
<reference evidence="8 9" key="1">
    <citation type="submission" date="2014-10" db="EMBL/GenBank/DDBJ databases">
        <title>Genome sequence of Ponticoccus sp. strain UMTAT08 isolated from clonal culture of toxic dinoflagellate Alexandrium tamiyavanichii.</title>
        <authorList>
            <person name="Gan H.Y."/>
            <person name="Muhd D.-D."/>
            <person name="Mohd Noor M.E."/>
            <person name="Yeong Y.S."/>
            <person name="Usup G."/>
        </authorList>
    </citation>
    <scope>NUCLEOTIDE SEQUENCE [LARGE SCALE GENOMIC DNA]</scope>
    <source>
        <strain evidence="8 9">UMTAT08</strain>
    </source>
</reference>
<evidence type="ECO:0000256" key="1">
    <source>
        <dbReference type="ARBA" id="ARBA00004442"/>
    </source>
</evidence>
<name>A0A0B3S3U8_9RHOB</name>
<dbReference type="Pfam" id="PF00691">
    <property type="entry name" value="OmpA"/>
    <property type="match status" value="1"/>
</dbReference>
<dbReference type="Gene3D" id="3.30.1330.60">
    <property type="entry name" value="OmpA-like domain"/>
    <property type="match status" value="1"/>
</dbReference>
<keyword evidence="3" id="KW-0998">Cell outer membrane</keyword>
<dbReference type="PRINTS" id="PR01021">
    <property type="entry name" value="OMPADOMAIN"/>
</dbReference>
<evidence type="ECO:0000313" key="8">
    <source>
        <dbReference type="EMBL" id="KHQ53673.1"/>
    </source>
</evidence>
<evidence type="ECO:0000259" key="7">
    <source>
        <dbReference type="PROSITE" id="PS51123"/>
    </source>
</evidence>
<dbReference type="InterPro" id="IPR006664">
    <property type="entry name" value="OMP_bac"/>
</dbReference>
<feature type="compositionally biased region" description="Low complexity" evidence="5">
    <location>
        <begin position="183"/>
        <end position="197"/>
    </location>
</feature>
<dbReference type="STRING" id="561184.SAMN05216376_101193"/>
<dbReference type="RefSeq" id="WP_043139651.1">
    <property type="nucleotide sequence ID" value="NZ_JSUQ01000006.1"/>
</dbReference>
<keyword evidence="9" id="KW-1185">Reference proteome</keyword>
<dbReference type="SUPFAM" id="SSF103088">
    <property type="entry name" value="OmpA-like"/>
    <property type="match status" value="1"/>
</dbReference>
<comment type="caution">
    <text evidence="8">The sequence shown here is derived from an EMBL/GenBank/DDBJ whole genome shotgun (WGS) entry which is preliminary data.</text>
</comment>
<dbReference type="PROSITE" id="PS51123">
    <property type="entry name" value="OMPA_2"/>
    <property type="match status" value="1"/>
</dbReference>
<feature type="compositionally biased region" description="Basic and acidic residues" evidence="5">
    <location>
        <begin position="198"/>
        <end position="214"/>
    </location>
</feature>
<feature type="region of interest" description="Disordered" evidence="5">
    <location>
        <begin position="68"/>
        <end position="270"/>
    </location>
</feature>
<accession>A0A0B3S3U8</accession>
<evidence type="ECO:0000256" key="2">
    <source>
        <dbReference type="ARBA" id="ARBA00023136"/>
    </source>
</evidence>
<proteinExistence type="predicted"/>
<keyword evidence="2 4" id="KW-0472">Membrane</keyword>
<feature type="compositionally biased region" description="Pro residues" evidence="5">
    <location>
        <begin position="96"/>
        <end position="111"/>
    </location>
</feature>